<protein>
    <recommendedName>
        <fullName evidence="3">DUF4359 domain-containing protein</fullName>
    </recommendedName>
</protein>
<comment type="caution">
    <text evidence="1">The sequence shown here is derived from an EMBL/GenBank/DDBJ whole genome shotgun (WGS) entry which is preliminary data.</text>
</comment>
<dbReference type="RefSeq" id="WP_135327207.1">
    <property type="nucleotide sequence ID" value="NZ_SRJC01000001.1"/>
</dbReference>
<accession>A0A4Z0H7H9</accession>
<dbReference type="EMBL" id="SRJC01000001">
    <property type="protein sequence ID" value="TGB04935.1"/>
    <property type="molecule type" value="Genomic_DNA"/>
</dbReference>
<reference evidence="1 2" key="1">
    <citation type="journal article" date="2003" name="Int. J. Syst. Evol. Microbiol.">
        <title>Halobacillus salinus sp. nov., isolated from a salt lake on the coast of the East Sea in Korea.</title>
        <authorList>
            <person name="Yoon J.H."/>
            <person name="Kang K.H."/>
            <person name="Park Y.H."/>
        </authorList>
    </citation>
    <scope>NUCLEOTIDE SEQUENCE [LARGE SCALE GENOMIC DNA]</scope>
    <source>
        <strain evidence="1 2">HSL-3</strain>
    </source>
</reference>
<organism evidence="1 2">
    <name type="scientific">Halobacillus salinus</name>
    <dbReference type="NCBI Taxonomy" id="192814"/>
    <lineage>
        <taxon>Bacteria</taxon>
        <taxon>Bacillati</taxon>
        <taxon>Bacillota</taxon>
        <taxon>Bacilli</taxon>
        <taxon>Bacillales</taxon>
        <taxon>Bacillaceae</taxon>
        <taxon>Halobacillus</taxon>
    </lineage>
</organism>
<evidence type="ECO:0008006" key="3">
    <source>
        <dbReference type="Google" id="ProtNLM"/>
    </source>
</evidence>
<name>A0A4Z0H7H9_9BACI</name>
<gene>
    <name evidence="1" type="ORF">E4663_08055</name>
</gene>
<dbReference type="AlphaFoldDB" id="A0A4Z0H7H9"/>
<evidence type="ECO:0000313" key="2">
    <source>
        <dbReference type="Proteomes" id="UP000297982"/>
    </source>
</evidence>
<evidence type="ECO:0000313" key="1">
    <source>
        <dbReference type="EMBL" id="TGB04935.1"/>
    </source>
</evidence>
<proteinExistence type="predicted"/>
<sequence>MLKKVISLVCITIVVLVLGMVVTTPSEAAFNRWVSEKHNINSEIDGNCLNGKSQIRFSSSHFKNAGVFASQEQKFEDPDGGEIIIRTLGVFGQLIEMENSKLWEVLN</sequence>
<keyword evidence="2" id="KW-1185">Reference proteome</keyword>
<dbReference type="Proteomes" id="UP000297982">
    <property type="component" value="Unassembled WGS sequence"/>
</dbReference>